<dbReference type="PROSITE" id="PS51257">
    <property type="entry name" value="PROKAR_LIPOPROTEIN"/>
    <property type="match status" value="1"/>
</dbReference>
<dbReference type="OrthoDB" id="5694214at2"/>
<evidence type="ECO:0000256" key="2">
    <source>
        <dbReference type="ARBA" id="ARBA00006275"/>
    </source>
</evidence>
<feature type="signal peptide" evidence="6">
    <location>
        <begin position="1"/>
        <end position="21"/>
    </location>
</feature>
<evidence type="ECO:0000256" key="6">
    <source>
        <dbReference type="SAM" id="SignalP"/>
    </source>
</evidence>
<accession>A0A1K1QVL1</accession>
<dbReference type="AlphaFoldDB" id="A0A1K1QVL1"/>
<keyword evidence="9" id="KW-1185">Reference proteome</keyword>
<proteinExistence type="inferred from homology"/>
<dbReference type="InterPro" id="IPR012944">
    <property type="entry name" value="SusD_RagB_dom"/>
</dbReference>
<sequence length="570" mass="63874">MKVTNKLILLFLCIIAFVGCEDDFLDVPPQDLLVDETYWTSEGNVKAFAFGFYNGYFKGYGSSYTWGDYFSGQSLNDDFASTNPARFTQQVPTSGGGWGFGWVRKANIFIDRVQTVPMEQEAINHWTGIGRFFRALEYHDLTSRFGDVQYYDKEVSENDNEQLYKKRDERTFVMDKVLEDLQYAADNVRSSVDDNGLEVNKNVVLAFMSRIMLYEGTWQKYHENNDAKALEYLTASKWAANEVISSGAYSLGNYREVFNSLSLSGNPEVILYKEYQEGLITHALNSYNNKEPQTGVSRNAINTYLANDGLPIGISTVYEGDQGIDKIMANRDPRIYETFVSSELRINGIASNHSSSGFATHKFLNEAIKDDPIGSSNLNPTDAPIIRYGEVLVNYAEAAAEIGTLGGAALSQADLDKSINVLRDRPGIAIPHLEVNGDSPAVAGVTYDDPNRDSSVPSLLWEIRRERRTELMMEGFRLDDLKRWKKLEYVDMVNNPEINQGAYIVKADYPGADLAEITLTNGDEGYIVPASAAASLRVFDDPKVYLSPLPLDQITLYQDQGVELEQNPGW</sequence>
<evidence type="ECO:0000313" key="9">
    <source>
        <dbReference type="Proteomes" id="UP000183257"/>
    </source>
</evidence>
<feature type="chain" id="PRO_5012701619" evidence="6">
    <location>
        <begin position="22"/>
        <end position="570"/>
    </location>
</feature>
<keyword evidence="5" id="KW-0998">Cell outer membrane</keyword>
<dbReference type="RefSeq" id="WP_072304632.1">
    <property type="nucleotide sequence ID" value="NZ_CBDUMO010000040.1"/>
</dbReference>
<organism evidence="8 9">
    <name type="scientific">Cellulophaga fucicola</name>
    <dbReference type="NCBI Taxonomy" id="76595"/>
    <lineage>
        <taxon>Bacteria</taxon>
        <taxon>Pseudomonadati</taxon>
        <taxon>Bacteroidota</taxon>
        <taxon>Flavobacteriia</taxon>
        <taxon>Flavobacteriales</taxon>
        <taxon>Flavobacteriaceae</taxon>
        <taxon>Cellulophaga</taxon>
    </lineage>
</organism>
<dbReference type="GO" id="GO:0009279">
    <property type="term" value="C:cell outer membrane"/>
    <property type="evidence" value="ECO:0007669"/>
    <property type="project" value="UniProtKB-SubCell"/>
</dbReference>
<feature type="domain" description="RagB/SusD" evidence="7">
    <location>
        <begin position="293"/>
        <end position="570"/>
    </location>
</feature>
<gene>
    <name evidence="8" type="ORF">SAMN05660313_03007</name>
</gene>
<evidence type="ECO:0000256" key="4">
    <source>
        <dbReference type="ARBA" id="ARBA00023136"/>
    </source>
</evidence>
<dbReference type="InterPro" id="IPR011990">
    <property type="entry name" value="TPR-like_helical_dom_sf"/>
</dbReference>
<evidence type="ECO:0000256" key="3">
    <source>
        <dbReference type="ARBA" id="ARBA00022729"/>
    </source>
</evidence>
<keyword evidence="3 6" id="KW-0732">Signal</keyword>
<comment type="similarity">
    <text evidence="2">Belongs to the SusD family.</text>
</comment>
<dbReference type="Gene3D" id="1.25.40.390">
    <property type="match status" value="1"/>
</dbReference>
<dbReference type="STRING" id="76595.SAMN05660313_03007"/>
<dbReference type="SUPFAM" id="SSF48452">
    <property type="entry name" value="TPR-like"/>
    <property type="match status" value="1"/>
</dbReference>
<evidence type="ECO:0000256" key="5">
    <source>
        <dbReference type="ARBA" id="ARBA00023237"/>
    </source>
</evidence>
<keyword evidence="4" id="KW-0472">Membrane</keyword>
<comment type="subcellular location">
    <subcellularLocation>
        <location evidence="1">Cell outer membrane</location>
    </subcellularLocation>
</comment>
<dbReference type="EMBL" id="FPIY01000005">
    <property type="protein sequence ID" value="SFW63813.1"/>
    <property type="molecule type" value="Genomic_DNA"/>
</dbReference>
<dbReference type="Pfam" id="PF07980">
    <property type="entry name" value="SusD_RagB"/>
    <property type="match status" value="1"/>
</dbReference>
<evidence type="ECO:0000259" key="7">
    <source>
        <dbReference type="Pfam" id="PF07980"/>
    </source>
</evidence>
<evidence type="ECO:0000256" key="1">
    <source>
        <dbReference type="ARBA" id="ARBA00004442"/>
    </source>
</evidence>
<evidence type="ECO:0000313" key="8">
    <source>
        <dbReference type="EMBL" id="SFW63813.1"/>
    </source>
</evidence>
<protein>
    <submittedName>
        <fullName evidence="8">Starch-binding associating with outer membrane</fullName>
    </submittedName>
</protein>
<name>A0A1K1QVL1_9FLAO</name>
<dbReference type="Proteomes" id="UP000183257">
    <property type="component" value="Unassembled WGS sequence"/>
</dbReference>
<reference evidence="9" key="1">
    <citation type="submission" date="2016-11" db="EMBL/GenBank/DDBJ databases">
        <authorList>
            <person name="Varghese N."/>
            <person name="Submissions S."/>
        </authorList>
    </citation>
    <scope>NUCLEOTIDE SEQUENCE [LARGE SCALE GENOMIC DNA]</scope>
    <source>
        <strain evidence="9">DSM 24786</strain>
    </source>
</reference>